<feature type="region of interest" description="Disordered" evidence="1">
    <location>
        <begin position="47"/>
        <end position="74"/>
    </location>
</feature>
<evidence type="ECO:0000313" key="4">
    <source>
        <dbReference type="Proteomes" id="UP000642673"/>
    </source>
</evidence>
<sequence>MRAGVWHSVRRMEQEQTAGAGEGAGRRRFLVVAATGAAAAGLGALAGCGSGGGKRKPSEQGGGGQRPEEAAGAARGIDVKVENARPGHADWHVTQAGPARAIEGFADKVSVLPGEAFGLHVSTTAPRFTVSAYRMGWYGGARARLVWRSQALPGVRQPEHTVDSATRMVRTHWTRTATVDTKDWPEGCYLLRLDAQGGQGQRFVPITVRSAATAGRTVIVNAVATWQAYNRWGGYGSYDGPNGAYATRSLAVTFDRPYEYDDGAGLFLVYEAPLIALAERLGIPLAYATTTDVARDKGLLEGAAAVLSLGHDEYWSPEQRAHFTAARDAGTNMAVLGANCCFRRIRLEASDLGPDRTVVCYKSSYEQDPGFRRGHPATVDFRSPPAADPESSLLGVIYDGYPVDAPYVVTNPGHWLFEGTGVKAGDSFAHLVGVEYDKVDTGFPTPRPIEILAHSPVVCEGRPSHQDSAYYTVPSGAGVFATGTMRWVEALDATGDGRSGANHGLDARAGALTTRVTENLLRVFAAGPAGRTHPAQDNVKAVYGRS</sequence>
<dbReference type="InterPro" id="IPR046540">
    <property type="entry name" value="DMFA2_C"/>
</dbReference>
<dbReference type="PROSITE" id="PS51318">
    <property type="entry name" value="TAT"/>
    <property type="match status" value="1"/>
</dbReference>
<reference evidence="4" key="1">
    <citation type="journal article" date="2019" name="Int. J. Syst. Evol. Microbiol.">
        <title>The Global Catalogue of Microorganisms (GCM) 10K type strain sequencing project: providing services to taxonomists for standard genome sequencing and annotation.</title>
        <authorList>
            <consortium name="The Broad Institute Genomics Platform"/>
            <consortium name="The Broad Institute Genome Sequencing Center for Infectious Disease"/>
            <person name="Wu L."/>
            <person name="Ma J."/>
        </authorList>
    </citation>
    <scope>NUCLEOTIDE SEQUENCE [LARGE SCALE GENOMIC DNA]</scope>
    <source>
        <strain evidence="4">JCM 4738</strain>
    </source>
</reference>
<dbReference type="Proteomes" id="UP000642673">
    <property type="component" value="Unassembled WGS sequence"/>
</dbReference>
<dbReference type="InterPro" id="IPR006311">
    <property type="entry name" value="TAT_signal"/>
</dbReference>
<keyword evidence="4" id="KW-1185">Reference proteome</keyword>
<evidence type="ECO:0000256" key="1">
    <source>
        <dbReference type="SAM" id="MobiDB-lite"/>
    </source>
</evidence>
<feature type="region of interest" description="Disordered" evidence="1">
    <location>
        <begin position="1"/>
        <end position="22"/>
    </location>
</feature>
<comment type="caution">
    <text evidence="3">The sequence shown here is derived from an EMBL/GenBank/DDBJ whole genome shotgun (WGS) entry which is preliminary data.</text>
</comment>
<feature type="domain" description="N,N-dimethylformamidase beta subunit-like C-terminal" evidence="2">
    <location>
        <begin position="129"/>
        <end position="492"/>
    </location>
</feature>
<name>A0ABQ3EV72_9ACTN</name>
<evidence type="ECO:0000313" key="3">
    <source>
        <dbReference type="EMBL" id="GHB57843.1"/>
    </source>
</evidence>
<protein>
    <recommendedName>
        <fullName evidence="2">N,N-dimethylformamidase beta subunit-like C-terminal domain-containing protein</fullName>
    </recommendedName>
</protein>
<gene>
    <name evidence="3" type="ORF">GCM10010347_29990</name>
</gene>
<dbReference type="EMBL" id="BMVP01000004">
    <property type="protein sequence ID" value="GHB57843.1"/>
    <property type="molecule type" value="Genomic_DNA"/>
</dbReference>
<accession>A0ABQ3EV72</accession>
<evidence type="ECO:0000259" key="2">
    <source>
        <dbReference type="Pfam" id="PF20254"/>
    </source>
</evidence>
<dbReference type="Pfam" id="PF20254">
    <property type="entry name" value="DMFA2_C"/>
    <property type="match status" value="1"/>
</dbReference>
<organism evidence="3 4">
    <name type="scientific">Streptomyces cirratus</name>
    <dbReference type="NCBI Taxonomy" id="68187"/>
    <lineage>
        <taxon>Bacteria</taxon>
        <taxon>Bacillati</taxon>
        <taxon>Actinomycetota</taxon>
        <taxon>Actinomycetes</taxon>
        <taxon>Kitasatosporales</taxon>
        <taxon>Streptomycetaceae</taxon>
        <taxon>Streptomyces</taxon>
    </lineage>
</organism>
<proteinExistence type="predicted"/>